<dbReference type="PROSITE" id="PS50181">
    <property type="entry name" value="FBOX"/>
    <property type="match status" value="1"/>
</dbReference>
<evidence type="ECO:0000313" key="2">
    <source>
        <dbReference type="EMBL" id="KAG2378360.1"/>
    </source>
</evidence>
<keyword evidence="3" id="KW-1185">Reference proteome</keyword>
<evidence type="ECO:0000313" key="3">
    <source>
        <dbReference type="Proteomes" id="UP000816034"/>
    </source>
</evidence>
<name>A0AA88GJR3_NAELO</name>
<dbReference type="InterPro" id="IPR036047">
    <property type="entry name" value="F-box-like_dom_sf"/>
</dbReference>
<organism evidence="2 3">
    <name type="scientific">Naegleria lovaniensis</name>
    <name type="common">Amoeba</name>
    <dbReference type="NCBI Taxonomy" id="51637"/>
    <lineage>
        <taxon>Eukaryota</taxon>
        <taxon>Discoba</taxon>
        <taxon>Heterolobosea</taxon>
        <taxon>Tetramitia</taxon>
        <taxon>Eutetramitia</taxon>
        <taxon>Vahlkampfiidae</taxon>
        <taxon>Naegleria</taxon>
    </lineage>
</organism>
<reference evidence="2 3" key="1">
    <citation type="journal article" date="2018" name="BMC Genomics">
        <title>The genome of Naegleria lovaniensis, the basis for a comparative approach to unravel pathogenicity factors of the human pathogenic amoeba N. fowleri.</title>
        <authorList>
            <person name="Liechti N."/>
            <person name="Schurch N."/>
            <person name="Bruggmann R."/>
            <person name="Wittwer M."/>
        </authorList>
    </citation>
    <scope>NUCLEOTIDE SEQUENCE [LARGE SCALE GENOMIC DNA]</scope>
    <source>
        <strain evidence="2 3">ATCC 30569</strain>
    </source>
</reference>
<dbReference type="Proteomes" id="UP000816034">
    <property type="component" value="Unassembled WGS sequence"/>
</dbReference>
<dbReference type="InterPro" id="IPR001810">
    <property type="entry name" value="F-box_dom"/>
</dbReference>
<proteinExistence type="predicted"/>
<sequence>MMIEANTNYEALATFFRTAPEEMLCEIISFIPFRDMIHMFLLSKHYYELLINSEVLFHKLCLVFCKINDIPLSVIDHQMKLLLKNDEFNNNKNHNNQNNITNLESNIEHQSIRNYLQVLKRIIRMHGYSWDTEFTYYQNSTKYSTVYTCDERTLCVLEKPSHGDFVTVKARKLLIPGHVYSWRFDLESYKPEQVSNGFKVMLGVESLDFFPFGEQSSGDVIAWQSASKGCALILGPKEVIRSACSDKTDATLKLQTMKSDEYTEFQTGDSIIVEFDFRVKIVTDPQAEAFREKYRKKLNTTCRLEKYFSGKQTITSGDDARGKIRFSLLRKNHFDGDKPKIHRLTEWLEFGESRFAPYVPACSVNKHQSISIHPNFYDQ</sequence>
<accession>A0AA88GJR3</accession>
<gene>
    <name evidence="2" type="ORF">C9374_008503</name>
</gene>
<feature type="domain" description="F-box" evidence="1">
    <location>
        <begin position="13"/>
        <end position="60"/>
    </location>
</feature>
<dbReference type="RefSeq" id="XP_044545622.1">
    <property type="nucleotide sequence ID" value="XM_044698587.1"/>
</dbReference>
<dbReference type="SUPFAM" id="SSF81383">
    <property type="entry name" value="F-box domain"/>
    <property type="match status" value="1"/>
</dbReference>
<protein>
    <recommendedName>
        <fullName evidence="1">F-box domain-containing protein</fullName>
    </recommendedName>
</protein>
<dbReference type="AlphaFoldDB" id="A0AA88GJR3"/>
<comment type="caution">
    <text evidence="2">The sequence shown here is derived from an EMBL/GenBank/DDBJ whole genome shotgun (WGS) entry which is preliminary data.</text>
</comment>
<dbReference type="EMBL" id="PYSW02000034">
    <property type="protein sequence ID" value="KAG2378360.1"/>
    <property type="molecule type" value="Genomic_DNA"/>
</dbReference>
<evidence type="ECO:0000259" key="1">
    <source>
        <dbReference type="PROSITE" id="PS50181"/>
    </source>
</evidence>
<dbReference type="GeneID" id="68100957"/>